<organism evidence="2 3">
    <name type="scientific">Aspergillus sydowii CBS 593.65</name>
    <dbReference type="NCBI Taxonomy" id="1036612"/>
    <lineage>
        <taxon>Eukaryota</taxon>
        <taxon>Fungi</taxon>
        <taxon>Dikarya</taxon>
        <taxon>Ascomycota</taxon>
        <taxon>Pezizomycotina</taxon>
        <taxon>Eurotiomycetes</taxon>
        <taxon>Eurotiomycetidae</taxon>
        <taxon>Eurotiales</taxon>
        <taxon>Aspergillaceae</taxon>
        <taxon>Aspergillus</taxon>
        <taxon>Aspergillus subgen. Nidulantes</taxon>
    </lineage>
</organism>
<feature type="compositionally biased region" description="Basic and acidic residues" evidence="1">
    <location>
        <begin position="24"/>
        <end position="39"/>
    </location>
</feature>
<dbReference type="GeneID" id="63761535"/>
<gene>
    <name evidence="2" type="ORF">ASPSYDRAFT_36713</name>
</gene>
<evidence type="ECO:0000313" key="2">
    <source>
        <dbReference type="EMBL" id="OJJ53159.1"/>
    </source>
</evidence>
<feature type="compositionally biased region" description="Basic and acidic residues" evidence="1">
    <location>
        <begin position="1"/>
        <end position="15"/>
    </location>
</feature>
<feature type="region of interest" description="Disordered" evidence="1">
    <location>
        <begin position="1"/>
        <end position="45"/>
    </location>
</feature>
<dbReference type="AlphaFoldDB" id="A0A1L9T171"/>
<sequence length="160" mass="17949">MHQVAKTEGEKKGETMGEPGETQESGRRRPTGEEERTKVEASSVEMTSDEVVSVLYGKQHHSGHRRLSLQLGVAESDRCMEFEREKRREDGGATHGLIGPYKAGGMGWIIFRVWRKFQVAPSLERRFFCFSDGARMIEQISSDWSAGLGCGREESQRLAG</sequence>
<dbReference type="EMBL" id="KV878598">
    <property type="protein sequence ID" value="OJJ53159.1"/>
    <property type="molecule type" value="Genomic_DNA"/>
</dbReference>
<proteinExistence type="predicted"/>
<dbReference type="RefSeq" id="XP_040696965.1">
    <property type="nucleotide sequence ID" value="XM_040845462.1"/>
</dbReference>
<dbReference type="VEuPathDB" id="FungiDB:ASPSYDRAFT_36713"/>
<accession>A0A1L9T171</accession>
<evidence type="ECO:0000256" key="1">
    <source>
        <dbReference type="SAM" id="MobiDB-lite"/>
    </source>
</evidence>
<evidence type="ECO:0000313" key="3">
    <source>
        <dbReference type="Proteomes" id="UP000184356"/>
    </source>
</evidence>
<dbReference type="Proteomes" id="UP000184356">
    <property type="component" value="Unassembled WGS sequence"/>
</dbReference>
<reference evidence="3" key="1">
    <citation type="journal article" date="2017" name="Genome Biol.">
        <title>Comparative genomics reveals high biological diversity and specific adaptations in the industrially and medically important fungal genus Aspergillus.</title>
        <authorList>
            <person name="de Vries R.P."/>
            <person name="Riley R."/>
            <person name="Wiebenga A."/>
            <person name="Aguilar-Osorio G."/>
            <person name="Amillis S."/>
            <person name="Uchima C.A."/>
            <person name="Anderluh G."/>
            <person name="Asadollahi M."/>
            <person name="Askin M."/>
            <person name="Barry K."/>
            <person name="Battaglia E."/>
            <person name="Bayram O."/>
            <person name="Benocci T."/>
            <person name="Braus-Stromeyer S.A."/>
            <person name="Caldana C."/>
            <person name="Canovas D."/>
            <person name="Cerqueira G.C."/>
            <person name="Chen F."/>
            <person name="Chen W."/>
            <person name="Choi C."/>
            <person name="Clum A."/>
            <person name="Dos Santos R.A."/>
            <person name="Damasio A.R."/>
            <person name="Diallinas G."/>
            <person name="Emri T."/>
            <person name="Fekete E."/>
            <person name="Flipphi M."/>
            <person name="Freyberg S."/>
            <person name="Gallo A."/>
            <person name="Gournas C."/>
            <person name="Habgood R."/>
            <person name="Hainaut M."/>
            <person name="Harispe M.L."/>
            <person name="Henrissat B."/>
            <person name="Hilden K.S."/>
            <person name="Hope R."/>
            <person name="Hossain A."/>
            <person name="Karabika E."/>
            <person name="Karaffa L."/>
            <person name="Karanyi Z."/>
            <person name="Krasevec N."/>
            <person name="Kuo A."/>
            <person name="Kusch H."/>
            <person name="LaButti K."/>
            <person name="Lagendijk E.L."/>
            <person name="Lapidus A."/>
            <person name="Levasseur A."/>
            <person name="Lindquist E."/>
            <person name="Lipzen A."/>
            <person name="Logrieco A.F."/>
            <person name="MacCabe A."/>
            <person name="Maekelae M.R."/>
            <person name="Malavazi I."/>
            <person name="Melin P."/>
            <person name="Meyer V."/>
            <person name="Mielnichuk N."/>
            <person name="Miskei M."/>
            <person name="Molnar A.P."/>
            <person name="Mule G."/>
            <person name="Ngan C.Y."/>
            <person name="Orejas M."/>
            <person name="Orosz E."/>
            <person name="Ouedraogo J.P."/>
            <person name="Overkamp K.M."/>
            <person name="Park H.-S."/>
            <person name="Perrone G."/>
            <person name="Piumi F."/>
            <person name="Punt P.J."/>
            <person name="Ram A.F."/>
            <person name="Ramon A."/>
            <person name="Rauscher S."/>
            <person name="Record E."/>
            <person name="Riano-Pachon D.M."/>
            <person name="Robert V."/>
            <person name="Roehrig J."/>
            <person name="Ruller R."/>
            <person name="Salamov A."/>
            <person name="Salih N.S."/>
            <person name="Samson R.A."/>
            <person name="Sandor E."/>
            <person name="Sanguinetti M."/>
            <person name="Schuetze T."/>
            <person name="Sepcic K."/>
            <person name="Shelest E."/>
            <person name="Sherlock G."/>
            <person name="Sophianopoulou V."/>
            <person name="Squina F.M."/>
            <person name="Sun H."/>
            <person name="Susca A."/>
            <person name="Todd R.B."/>
            <person name="Tsang A."/>
            <person name="Unkles S.E."/>
            <person name="van de Wiele N."/>
            <person name="van Rossen-Uffink D."/>
            <person name="Oliveira J.V."/>
            <person name="Vesth T.C."/>
            <person name="Visser J."/>
            <person name="Yu J.-H."/>
            <person name="Zhou M."/>
            <person name="Andersen M.R."/>
            <person name="Archer D.B."/>
            <person name="Baker S.E."/>
            <person name="Benoit I."/>
            <person name="Brakhage A.A."/>
            <person name="Braus G.H."/>
            <person name="Fischer R."/>
            <person name="Frisvad J.C."/>
            <person name="Goldman G.H."/>
            <person name="Houbraken J."/>
            <person name="Oakley B."/>
            <person name="Pocsi I."/>
            <person name="Scazzocchio C."/>
            <person name="Seiboth B."/>
            <person name="vanKuyk P.A."/>
            <person name="Wortman J."/>
            <person name="Dyer P.S."/>
            <person name="Grigoriev I.V."/>
        </authorList>
    </citation>
    <scope>NUCLEOTIDE SEQUENCE [LARGE SCALE GENOMIC DNA]</scope>
    <source>
        <strain evidence="3">CBS 593.65</strain>
    </source>
</reference>
<protein>
    <submittedName>
        <fullName evidence="2">Uncharacterized protein</fullName>
    </submittedName>
</protein>
<keyword evidence="3" id="KW-1185">Reference proteome</keyword>
<name>A0A1L9T171_9EURO</name>